<dbReference type="Proteomes" id="UP001274830">
    <property type="component" value="Unassembled WGS sequence"/>
</dbReference>
<sequence length="175" mass="19994">MPHAIRPSYFRSLSSSSQKDKPRLYLGLYPRCSGHGDCDSYHWTLLSSMFHEDDLSELPLAQAGLMVRITVAKVLDPERVQQALQNLRPRSSGKGVYGQESCAQWTRNAIKALLSDPACVRSVLDIEDWDKVEKTARDYCKYKRRDGRFSDTADGNWNNEEVSTYNAWENRETTA</sequence>
<dbReference type="AlphaFoldDB" id="A0AAE1BZD7"/>
<name>A0AAE1BZD7_9PEZI</name>
<gene>
    <name evidence="1" type="ORF">LTR78_006812</name>
</gene>
<proteinExistence type="predicted"/>
<dbReference type="Pfam" id="PF21858">
    <property type="entry name" value="DUF6914"/>
    <property type="match status" value="1"/>
</dbReference>
<comment type="caution">
    <text evidence="1">The sequence shown here is derived from an EMBL/GenBank/DDBJ whole genome shotgun (WGS) entry which is preliminary data.</text>
</comment>
<keyword evidence="2" id="KW-1185">Reference proteome</keyword>
<organism evidence="1 2">
    <name type="scientific">Recurvomyces mirabilis</name>
    <dbReference type="NCBI Taxonomy" id="574656"/>
    <lineage>
        <taxon>Eukaryota</taxon>
        <taxon>Fungi</taxon>
        <taxon>Dikarya</taxon>
        <taxon>Ascomycota</taxon>
        <taxon>Pezizomycotina</taxon>
        <taxon>Dothideomycetes</taxon>
        <taxon>Dothideomycetidae</taxon>
        <taxon>Mycosphaerellales</taxon>
        <taxon>Teratosphaeriaceae</taxon>
        <taxon>Recurvomyces</taxon>
    </lineage>
</organism>
<evidence type="ECO:0000313" key="1">
    <source>
        <dbReference type="EMBL" id="KAK3673267.1"/>
    </source>
</evidence>
<reference evidence="1" key="1">
    <citation type="submission" date="2023-07" db="EMBL/GenBank/DDBJ databases">
        <title>Black Yeasts Isolated from many extreme environments.</title>
        <authorList>
            <person name="Coleine C."/>
            <person name="Stajich J.E."/>
            <person name="Selbmann L."/>
        </authorList>
    </citation>
    <scope>NUCLEOTIDE SEQUENCE</scope>
    <source>
        <strain evidence="1">CCFEE 5485</strain>
    </source>
</reference>
<evidence type="ECO:0000313" key="2">
    <source>
        <dbReference type="Proteomes" id="UP001274830"/>
    </source>
</evidence>
<dbReference type="EMBL" id="JAUTXT010000026">
    <property type="protein sequence ID" value="KAK3673267.1"/>
    <property type="molecule type" value="Genomic_DNA"/>
</dbReference>
<protein>
    <submittedName>
        <fullName evidence="1">Uncharacterized protein</fullName>
    </submittedName>
</protein>
<dbReference type="InterPro" id="IPR054208">
    <property type="entry name" value="DUF6914"/>
</dbReference>
<accession>A0AAE1BZD7</accession>